<dbReference type="NCBIfam" id="TIGR00057">
    <property type="entry name" value="L-threonylcarbamoyladenylate synthase"/>
    <property type="match status" value="1"/>
</dbReference>
<feature type="domain" description="YrdC-like" evidence="15">
    <location>
        <begin position="8"/>
        <end position="193"/>
    </location>
</feature>
<feature type="binding site" evidence="14">
    <location>
        <position position="175"/>
    </location>
    <ligand>
        <name>L-threonine</name>
        <dbReference type="ChEBI" id="CHEBI:57926"/>
    </ligand>
</feature>
<feature type="binding site" evidence="14">
    <location>
        <position position="116"/>
    </location>
    <ligand>
        <name>L-threonine</name>
        <dbReference type="ChEBI" id="CHEBI:57926"/>
    </ligand>
</feature>
<feature type="binding site" evidence="14">
    <location>
        <position position="146"/>
    </location>
    <ligand>
        <name>ATP</name>
        <dbReference type="ChEBI" id="CHEBI:30616"/>
    </ligand>
</feature>
<dbReference type="EMBL" id="CP042304">
    <property type="protein sequence ID" value="QDZ09478.1"/>
    <property type="molecule type" value="Genomic_DNA"/>
</dbReference>
<evidence type="ECO:0000256" key="7">
    <source>
        <dbReference type="ARBA" id="ARBA00022694"/>
    </source>
</evidence>
<keyword evidence="9 13" id="KW-0547">Nucleotide-binding</keyword>
<feature type="binding site" evidence="14">
    <location>
        <position position="30"/>
    </location>
    <ligand>
        <name>L-threonine</name>
        <dbReference type="ChEBI" id="CHEBI:57926"/>
    </ligand>
</feature>
<dbReference type="Gene3D" id="3.40.50.11030">
    <property type="entry name" value="Threonylcarbamoyl-AMP synthase, C-terminal domain"/>
    <property type="match status" value="1"/>
</dbReference>
<keyword evidence="10 13" id="KW-0067">ATP-binding</keyword>
<comment type="catalytic activity">
    <reaction evidence="12 13">
        <text>L-threonine + hydrogencarbonate + ATP = L-threonylcarbamoyladenylate + diphosphate + H2O</text>
        <dbReference type="Rhea" id="RHEA:36407"/>
        <dbReference type="ChEBI" id="CHEBI:15377"/>
        <dbReference type="ChEBI" id="CHEBI:17544"/>
        <dbReference type="ChEBI" id="CHEBI:30616"/>
        <dbReference type="ChEBI" id="CHEBI:33019"/>
        <dbReference type="ChEBI" id="CHEBI:57926"/>
        <dbReference type="ChEBI" id="CHEBI:73682"/>
        <dbReference type="EC" id="2.7.7.87"/>
    </reaction>
</comment>
<dbReference type="GO" id="GO:0003725">
    <property type="term" value="F:double-stranded RNA binding"/>
    <property type="evidence" value="ECO:0007669"/>
    <property type="project" value="UniProtKB-UniRule"/>
</dbReference>
<comment type="function">
    <text evidence="13">Required for the formation of a threonylcarbamoyl group on adenosine at position 37 (t(6)A37) in tRNAs that read codons beginning with adenine.</text>
</comment>
<dbReference type="AlphaFoldDB" id="A0A5B8LMM0"/>
<feature type="binding site" evidence="14">
    <location>
        <position position="225"/>
    </location>
    <ligand>
        <name>ATP</name>
        <dbReference type="ChEBI" id="CHEBI:30616"/>
    </ligand>
</feature>
<dbReference type="OrthoDB" id="9814580at2"/>
<dbReference type="GO" id="GO:0008033">
    <property type="term" value="P:tRNA processing"/>
    <property type="evidence" value="ECO:0007669"/>
    <property type="project" value="UniProtKB-KW"/>
</dbReference>
<organism evidence="16 17">
    <name type="scientific">Devosia ginsengisoli</name>
    <dbReference type="NCBI Taxonomy" id="400770"/>
    <lineage>
        <taxon>Bacteria</taxon>
        <taxon>Pseudomonadati</taxon>
        <taxon>Pseudomonadota</taxon>
        <taxon>Alphaproteobacteria</taxon>
        <taxon>Hyphomicrobiales</taxon>
        <taxon>Devosiaceae</taxon>
        <taxon>Devosia</taxon>
    </lineage>
</organism>
<dbReference type="PIRSF" id="PIRSF004930">
    <property type="entry name" value="Tln_factor_SUA5"/>
    <property type="match status" value="1"/>
</dbReference>
<feature type="binding site" evidence="14">
    <location>
        <position position="136"/>
    </location>
    <ligand>
        <name>L-threonine</name>
        <dbReference type="ChEBI" id="CHEBI:57926"/>
    </ligand>
</feature>
<evidence type="ECO:0000256" key="6">
    <source>
        <dbReference type="ARBA" id="ARBA00022679"/>
    </source>
</evidence>
<dbReference type="GO" id="GO:0006450">
    <property type="term" value="P:regulation of translational fidelity"/>
    <property type="evidence" value="ECO:0007669"/>
    <property type="project" value="TreeGrafter"/>
</dbReference>
<proteinExistence type="inferred from homology"/>
<dbReference type="GO" id="GO:0061710">
    <property type="term" value="F:L-threonylcarbamoyladenylate synthase"/>
    <property type="evidence" value="ECO:0007669"/>
    <property type="project" value="UniProtKB-EC"/>
</dbReference>
<evidence type="ECO:0000259" key="15">
    <source>
        <dbReference type="PROSITE" id="PS51163"/>
    </source>
</evidence>
<evidence type="ECO:0000256" key="11">
    <source>
        <dbReference type="ARBA" id="ARBA00029774"/>
    </source>
</evidence>
<dbReference type="InterPro" id="IPR006070">
    <property type="entry name" value="Sua5-like_dom"/>
</dbReference>
<dbReference type="Gene3D" id="3.90.870.10">
    <property type="entry name" value="DHBP synthase"/>
    <property type="match status" value="1"/>
</dbReference>
<dbReference type="InterPro" id="IPR010923">
    <property type="entry name" value="T(6)A37_SUA5"/>
</dbReference>
<dbReference type="KEGG" id="dea:FPZ08_01190"/>
<comment type="subcellular location">
    <subcellularLocation>
        <location evidence="1 13">Cytoplasm</location>
    </subcellularLocation>
</comment>
<dbReference type="EC" id="2.7.7.87" evidence="3 13"/>
<dbReference type="Pfam" id="PF03481">
    <property type="entry name" value="Sua5_C"/>
    <property type="match status" value="1"/>
</dbReference>
<dbReference type="Pfam" id="PF01300">
    <property type="entry name" value="Sua5_yciO_yrdC"/>
    <property type="match status" value="1"/>
</dbReference>
<dbReference type="PROSITE" id="PS51163">
    <property type="entry name" value="YRDC"/>
    <property type="match status" value="1"/>
</dbReference>
<feature type="binding site" evidence="14">
    <location>
        <position position="62"/>
    </location>
    <ligand>
        <name>L-threonine</name>
        <dbReference type="ChEBI" id="CHEBI:57926"/>
    </ligand>
</feature>
<keyword evidence="7 13" id="KW-0819">tRNA processing</keyword>
<feature type="binding site" evidence="14">
    <location>
        <position position="138"/>
    </location>
    <ligand>
        <name>ATP</name>
        <dbReference type="ChEBI" id="CHEBI:30616"/>
    </ligand>
</feature>
<dbReference type="SUPFAM" id="SSF55821">
    <property type="entry name" value="YrdC/RibB"/>
    <property type="match status" value="1"/>
</dbReference>
<comment type="similarity">
    <text evidence="2 13">Belongs to the SUA5 family.</text>
</comment>
<dbReference type="InterPro" id="IPR050156">
    <property type="entry name" value="TC-AMP_synthase_SUA5"/>
</dbReference>
<keyword evidence="17" id="KW-1185">Reference proteome</keyword>
<dbReference type="InterPro" id="IPR005145">
    <property type="entry name" value="Sua5_C"/>
</dbReference>
<sequence>MTDTAADPRTVAEAAALLRAGRLCAFPTETVYGLGADATNADAVLSIYETKGRPRFNPLIVHCADMQMASMLADFSPLALRLTALWPGSLTLVLPARKGNGLADVVMAGLDSVAIRIPDHKLALELIAAVGRPLAAPSANPSGRLSPTTAEQVRRGFAGKVPVLDGGPCRAGVESTIIQVEGDRLVQLRAGAVARREIERRLGVTVELAKKGGAVAAPGMLASHYAPNAQMRLNAEPLAGEAYLAFGDAPDFGGVMRNLSVTGDLHEAARNLFSMLHELDAAGVGVIAVAPVPEEGLGEAINDRLVRAAAPRE</sequence>
<dbReference type="Proteomes" id="UP000315364">
    <property type="component" value="Chromosome"/>
</dbReference>
<evidence type="ECO:0000256" key="3">
    <source>
        <dbReference type="ARBA" id="ARBA00012584"/>
    </source>
</evidence>
<evidence type="ECO:0000313" key="16">
    <source>
        <dbReference type="EMBL" id="QDZ09478.1"/>
    </source>
</evidence>
<dbReference type="InterPro" id="IPR038385">
    <property type="entry name" value="Sua5/YwlC_C"/>
</dbReference>
<name>A0A5B8LMM0_9HYPH</name>
<reference evidence="16 17" key="1">
    <citation type="submission" date="2019-07" db="EMBL/GenBank/DDBJ databases">
        <title>Full genome sequence of Devosia sp. Gsoil 520.</title>
        <authorList>
            <person name="Im W.-T."/>
        </authorList>
    </citation>
    <scope>NUCLEOTIDE SEQUENCE [LARGE SCALE GENOMIC DNA]</scope>
    <source>
        <strain evidence="16 17">Gsoil 520</strain>
    </source>
</reference>
<accession>A0A5B8LMM0</accession>
<feature type="binding site" evidence="14">
    <location>
        <position position="53"/>
    </location>
    <ligand>
        <name>ATP</name>
        <dbReference type="ChEBI" id="CHEBI:30616"/>
    </ligand>
</feature>
<dbReference type="RefSeq" id="WP_146288289.1">
    <property type="nucleotide sequence ID" value="NZ_CP042304.1"/>
</dbReference>
<evidence type="ECO:0000256" key="8">
    <source>
        <dbReference type="ARBA" id="ARBA00022695"/>
    </source>
</evidence>
<dbReference type="GO" id="GO:0005737">
    <property type="term" value="C:cytoplasm"/>
    <property type="evidence" value="ECO:0007669"/>
    <property type="project" value="UniProtKB-SubCell"/>
</dbReference>
<feature type="binding site" evidence="14">
    <location>
        <position position="189"/>
    </location>
    <ligand>
        <name>ATP</name>
        <dbReference type="ChEBI" id="CHEBI:30616"/>
    </ligand>
</feature>
<evidence type="ECO:0000256" key="10">
    <source>
        <dbReference type="ARBA" id="ARBA00022840"/>
    </source>
</evidence>
<evidence type="ECO:0000256" key="4">
    <source>
        <dbReference type="ARBA" id="ARBA00015492"/>
    </source>
</evidence>
<evidence type="ECO:0000256" key="2">
    <source>
        <dbReference type="ARBA" id="ARBA00007663"/>
    </source>
</evidence>
<dbReference type="InterPro" id="IPR017945">
    <property type="entry name" value="DHBP_synth_RibB-like_a/b_dom"/>
</dbReference>
<evidence type="ECO:0000256" key="13">
    <source>
        <dbReference type="PIRNR" id="PIRNR004930"/>
    </source>
</evidence>
<dbReference type="GO" id="GO:0005524">
    <property type="term" value="F:ATP binding"/>
    <property type="evidence" value="ECO:0007669"/>
    <property type="project" value="UniProtKB-UniRule"/>
</dbReference>
<keyword evidence="6 13" id="KW-0808">Transferase</keyword>
<keyword evidence="8 13" id="KW-0548">Nucleotidyltransferase</keyword>
<evidence type="ECO:0000256" key="12">
    <source>
        <dbReference type="ARBA" id="ARBA00048366"/>
    </source>
</evidence>
<dbReference type="PANTHER" id="PTHR17490">
    <property type="entry name" value="SUA5"/>
    <property type="match status" value="1"/>
</dbReference>
<keyword evidence="5 13" id="KW-0963">Cytoplasm</keyword>
<dbReference type="PANTHER" id="PTHR17490:SF16">
    <property type="entry name" value="THREONYLCARBAMOYL-AMP SYNTHASE"/>
    <property type="match status" value="1"/>
</dbReference>
<gene>
    <name evidence="16" type="ORF">FPZ08_01190</name>
</gene>
<protein>
    <recommendedName>
        <fullName evidence="4 13">Threonylcarbamoyl-AMP synthase</fullName>
        <shortName evidence="13">TC-AMP synthase</shortName>
        <ecNumber evidence="3 13">2.7.7.87</ecNumber>
    </recommendedName>
    <alternativeName>
        <fullName evidence="11 13">L-threonylcarbamoyladenylate synthase</fullName>
    </alternativeName>
</protein>
<evidence type="ECO:0000256" key="9">
    <source>
        <dbReference type="ARBA" id="ARBA00022741"/>
    </source>
</evidence>
<feature type="binding site" evidence="14">
    <location>
        <position position="57"/>
    </location>
    <ligand>
        <name>ATP</name>
        <dbReference type="ChEBI" id="CHEBI:30616"/>
    </ligand>
</feature>
<evidence type="ECO:0000313" key="17">
    <source>
        <dbReference type="Proteomes" id="UP000315364"/>
    </source>
</evidence>
<evidence type="ECO:0000256" key="5">
    <source>
        <dbReference type="ARBA" id="ARBA00022490"/>
    </source>
</evidence>
<evidence type="ECO:0000256" key="14">
    <source>
        <dbReference type="PIRSR" id="PIRSR004930-1"/>
    </source>
</evidence>
<evidence type="ECO:0000256" key="1">
    <source>
        <dbReference type="ARBA" id="ARBA00004496"/>
    </source>
</evidence>
<dbReference type="GO" id="GO:0000049">
    <property type="term" value="F:tRNA binding"/>
    <property type="evidence" value="ECO:0007669"/>
    <property type="project" value="TreeGrafter"/>
</dbReference>